<organism evidence="6 7">
    <name type="scientific">Morus notabilis</name>
    <dbReference type="NCBI Taxonomy" id="981085"/>
    <lineage>
        <taxon>Eukaryota</taxon>
        <taxon>Viridiplantae</taxon>
        <taxon>Streptophyta</taxon>
        <taxon>Embryophyta</taxon>
        <taxon>Tracheophyta</taxon>
        <taxon>Spermatophyta</taxon>
        <taxon>Magnoliopsida</taxon>
        <taxon>eudicotyledons</taxon>
        <taxon>Gunneridae</taxon>
        <taxon>Pentapetalae</taxon>
        <taxon>rosids</taxon>
        <taxon>fabids</taxon>
        <taxon>Rosales</taxon>
        <taxon>Moraceae</taxon>
        <taxon>Moreae</taxon>
        <taxon>Morus</taxon>
    </lineage>
</organism>
<keyword evidence="7" id="KW-1185">Reference proteome</keyword>
<dbReference type="InterPro" id="IPR039391">
    <property type="entry name" value="Phytocyanin-like"/>
</dbReference>
<dbReference type="SUPFAM" id="SSF49503">
    <property type="entry name" value="Cupredoxins"/>
    <property type="match status" value="2"/>
</dbReference>
<reference evidence="7" key="1">
    <citation type="submission" date="2013-01" db="EMBL/GenBank/DDBJ databases">
        <title>Draft Genome Sequence of a Mulberry Tree, Morus notabilis C.K. Schneid.</title>
        <authorList>
            <person name="He N."/>
            <person name="Zhao S."/>
        </authorList>
    </citation>
    <scope>NUCLEOTIDE SEQUENCE</scope>
</reference>
<evidence type="ECO:0000259" key="5">
    <source>
        <dbReference type="PROSITE" id="PS51485"/>
    </source>
</evidence>
<keyword evidence="2" id="KW-0325">Glycoprotein</keyword>
<feature type="signal peptide" evidence="4">
    <location>
        <begin position="1"/>
        <end position="23"/>
    </location>
</feature>
<dbReference type="GO" id="GO:0005886">
    <property type="term" value="C:plasma membrane"/>
    <property type="evidence" value="ECO:0007669"/>
    <property type="project" value="TreeGrafter"/>
</dbReference>
<dbReference type="PROSITE" id="PS51485">
    <property type="entry name" value="PHYTOCYANIN"/>
    <property type="match status" value="2"/>
</dbReference>
<protein>
    <submittedName>
        <fullName evidence="6">Blue copper protein</fullName>
    </submittedName>
</protein>
<proteinExistence type="predicted"/>
<dbReference type="Gene3D" id="2.60.40.420">
    <property type="entry name" value="Cupredoxins - blue copper proteins"/>
    <property type="match status" value="2"/>
</dbReference>
<feature type="compositionally biased region" description="Low complexity" evidence="3">
    <location>
        <begin position="239"/>
        <end position="261"/>
    </location>
</feature>
<dbReference type="Proteomes" id="UP000030645">
    <property type="component" value="Unassembled WGS sequence"/>
</dbReference>
<evidence type="ECO:0000256" key="4">
    <source>
        <dbReference type="SAM" id="SignalP"/>
    </source>
</evidence>
<dbReference type="GO" id="GO:0009055">
    <property type="term" value="F:electron transfer activity"/>
    <property type="evidence" value="ECO:0007669"/>
    <property type="project" value="InterPro"/>
</dbReference>
<dbReference type="AlphaFoldDB" id="W9SB32"/>
<evidence type="ECO:0000256" key="3">
    <source>
        <dbReference type="SAM" id="MobiDB-lite"/>
    </source>
</evidence>
<feature type="domain" description="Phytocyanin" evidence="5">
    <location>
        <begin position="25"/>
        <end position="128"/>
    </location>
</feature>
<gene>
    <name evidence="6" type="ORF">L484_016648</name>
</gene>
<evidence type="ECO:0000256" key="1">
    <source>
        <dbReference type="ARBA" id="ARBA00023157"/>
    </source>
</evidence>
<dbReference type="KEGG" id="mnt:21399687"/>
<dbReference type="InterPro" id="IPR003245">
    <property type="entry name" value="Phytocyanin_dom"/>
</dbReference>
<dbReference type="PANTHER" id="PTHR33021:SF325">
    <property type="entry name" value="PHYTOCYANIN DOMAIN-CONTAINING PROTEIN"/>
    <property type="match status" value="1"/>
</dbReference>
<dbReference type="STRING" id="981085.W9SB32"/>
<evidence type="ECO:0000313" key="7">
    <source>
        <dbReference type="Proteomes" id="UP000030645"/>
    </source>
</evidence>
<dbReference type="eggNOG" id="ENOG502QVXK">
    <property type="taxonomic scope" value="Eukaryota"/>
</dbReference>
<dbReference type="PANTHER" id="PTHR33021">
    <property type="entry name" value="BLUE COPPER PROTEIN"/>
    <property type="match status" value="1"/>
</dbReference>
<dbReference type="EMBL" id="KE345251">
    <property type="protein sequence ID" value="EXB96874.1"/>
    <property type="molecule type" value="Genomic_DNA"/>
</dbReference>
<sequence>MARELRLAILAIAVAALLQLTAAQNTHTVGDDLGWVVPPGGNITYEIWAASQIFLAGDILVFNFSDGDQDVAKVTKEAFNTCNSTNPISLKTKSPANFTLDTIGEYYFIGTKDGHCKSGQKLAFNVTSAPGNTTYIVGDDLGWYIPPGGEVYYKTWAYGKIFTVGDTLVFNFVNGSDDVAVVTKSVYENCTKNDTIAVYKATPANITLKSTGEHFFTSTYNKHCEWGQKLAINVTANGTATPPSSGSAKPPPGSSSSINGPTAAPPPQNSAPSRFPGRGYFVTSLLFAIALFH</sequence>
<accession>W9SB32</accession>
<keyword evidence="4" id="KW-0732">Signal</keyword>
<dbReference type="OrthoDB" id="5421909at2759"/>
<dbReference type="FunFam" id="2.60.40.420:FF:000034">
    <property type="entry name" value="Cupredoxin superfamily protein"/>
    <property type="match status" value="2"/>
</dbReference>
<evidence type="ECO:0000313" key="6">
    <source>
        <dbReference type="EMBL" id="EXB96874.1"/>
    </source>
</evidence>
<dbReference type="Pfam" id="PF02298">
    <property type="entry name" value="Cu_bind_like"/>
    <property type="match status" value="2"/>
</dbReference>
<dbReference type="InterPro" id="IPR008972">
    <property type="entry name" value="Cupredoxin"/>
</dbReference>
<name>W9SB32_9ROSA</name>
<keyword evidence="1" id="KW-1015">Disulfide bond</keyword>
<feature type="chain" id="PRO_5004929312" evidence="4">
    <location>
        <begin position="24"/>
        <end position="293"/>
    </location>
</feature>
<evidence type="ECO:0000256" key="2">
    <source>
        <dbReference type="ARBA" id="ARBA00023180"/>
    </source>
</evidence>
<feature type="region of interest" description="Disordered" evidence="3">
    <location>
        <begin position="237"/>
        <end position="273"/>
    </location>
</feature>
<feature type="domain" description="Phytocyanin" evidence="5">
    <location>
        <begin position="133"/>
        <end position="236"/>
    </location>
</feature>